<protein>
    <recommendedName>
        <fullName evidence="2">Type II secretion system protein H</fullName>
    </recommendedName>
    <alternativeName>
        <fullName evidence="10">General secretion pathway protein H</fullName>
    </alternativeName>
</protein>
<dbReference type="GO" id="GO:0015627">
    <property type="term" value="C:type II protein secretion system complex"/>
    <property type="evidence" value="ECO:0007669"/>
    <property type="project" value="InterPro"/>
</dbReference>
<dbReference type="RefSeq" id="WP_183388039.1">
    <property type="nucleotide sequence ID" value="NZ_JACHXM010000011.1"/>
</dbReference>
<reference evidence="13 14" key="1">
    <citation type="submission" date="2020-08" db="EMBL/GenBank/DDBJ databases">
        <title>Genomic Encyclopedia of Type Strains, Phase III (KMG-III): the genomes of soil and plant-associated and newly described type strains.</title>
        <authorList>
            <person name="Whitman W."/>
        </authorList>
    </citation>
    <scope>NUCLEOTIDE SEQUENCE [LARGE SCALE GENOMIC DNA]</scope>
    <source>
        <strain evidence="13 14">CECT 5995</strain>
    </source>
</reference>
<evidence type="ECO:0000256" key="5">
    <source>
        <dbReference type="ARBA" id="ARBA00022519"/>
    </source>
</evidence>
<dbReference type="AlphaFoldDB" id="A0A7W5BYT4"/>
<evidence type="ECO:0000313" key="14">
    <source>
        <dbReference type="Proteomes" id="UP000525987"/>
    </source>
</evidence>
<dbReference type="Gene3D" id="3.55.40.10">
    <property type="entry name" value="minor pseudopilin epsh domain"/>
    <property type="match status" value="1"/>
</dbReference>
<evidence type="ECO:0000256" key="4">
    <source>
        <dbReference type="ARBA" id="ARBA00022481"/>
    </source>
</evidence>
<evidence type="ECO:0000256" key="8">
    <source>
        <dbReference type="ARBA" id="ARBA00023136"/>
    </source>
</evidence>
<dbReference type="InterPro" id="IPR045584">
    <property type="entry name" value="Pilin-like"/>
</dbReference>
<evidence type="ECO:0000313" key="13">
    <source>
        <dbReference type="EMBL" id="MBB3141671.1"/>
    </source>
</evidence>
<keyword evidence="7 11" id="KW-1133">Transmembrane helix</keyword>
<proteinExistence type="inferred from homology"/>
<evidence type="ECO:0000256" key="10">
    <source>
        <dbReference type="ARBA" id="ARBA00030775"/>
    </source>
</evidence>
<name>A0A7W5BYT4_9GAMM</name>
<dbReference type="Proteomes" id="UP000525987">
    <property type="component" value="Unassembled WGS sequence"/>
</dbReference>
<dbReference type="InterPro" id="IPR022346">
    <property type="entry name" value="T2SS_GspH"/>
</dbReference>
<feature type="domain" description="General secretion pathway GspH" evidence="12">
    <location>
        <begin position="68"/>
        <end position="182"/>
    </location>
</feature>
<dbReference type="NCBIfam" id="TIGR02532">
    <property type="entry name" value="IV_pilin_GFxxxE"/>
    <property type="match status" value="1"/>
</dbReference>
<dbReference type="Pfam" id="PF12019">
    <property type="entry name" value="GspH"/>
    <property type="match status" value="1"/>
</dbReference>
<dbReference type="Pfam" id="PF07963">
    <property type="entry name" value="N_methyl"/>
    <property type="match status" value="1"/>
</dbReference>
<feature type="transmembrane region" description="Helical" evidence="11">
    <location>
        <begin position="32"/>
        <end position="52"/>
    </location>
</feature>
<evidence type="ECO:0000256" key="1">
    <source>
        <dbReference type="ARBA" id="ARBA00004377"/>
    </source>
</evidence>
<comment type="subcellular location">
    <subcellularLocation>
        <location evidence="1">Cell inner membrane</location>
        <topology evidence="1">Single-pass membrane protein</topology>
    </subcellularLocation>
</comment>
<dbReference type="InterPro" id="IPR012902">
    <property type="entry name" value="N_methyl_site"/>
</dbReference>
<keyword evidence="6 11" id="KW-0812">Transmembrane</keyword>
<comment type="caution">
    <text evidence="13">The sequence shown here is derived from an EMBL/GenBank/DDBJ whole genome shotgun (WGS) entry which is preliminary data.</text>
</comment>
<evidence type="ECO:0000259" key="12">
    <source>
        <dbReference type="Pfam" id="PF12019"/>
    </source>
</evidence>
<dbReference type="GO" id="GO:0005886">
    <property type="term" value="C:plasma membrane"/>
    <property type="evidence" value="ECO:0007669"/>
    <property type="project" value="UniProtKB-SubCell"/>
</dbReference>
<dbReference type="PROSITE" id="PS00409">
    <property type="entry name" value="PROKAR_NTER_METHYL"/>
    <property type="match status" value="1"/>
</dbReference>
<accession>A0A7W5BYT4</accession>
<keyword evidence="5" id="KW-0997">Cell inner membrane</keyword>
<evidence type="ECO:0000256" key="11">
    <source>
        <dbReference type="SAM" id="Phobius"/>
    </source>
</evidence>
<keyword evidence="3" id="KW-1003">Cell membrane</keyword>
<evidence type="ECO:0000256" key="3">
    <source>
        <dbReference type="ARBA" id="ARBA00022475"/>
    </source>
</evidence>
<keyword evidence="14" id="KW-1185">Reference proteome</keyword>
<dbReference type="EMBL" id="JACHXM010000011">
    <property type="protein sequence ID" value="MBB3141671.1"/>
    <property type="molecule type" value="Genomic_DNA"/>
</dbReference>
<evidence type="ECO:0000256" key="7">
    <source>
        <dbReference type="ARBA" id="ARBA00022989"/>
    </source>
</evidence>
<dbReference type="SUPFAM" id="SSF54523">
    <property type="entry name" value="Pili subunits"/>
    <property type="match status" value="1"/>
</dbReference>
<keyword evidence="4" id="KW-0488">Methylation</keyword>
<organism evidence="13 14">
    <name type="scientific">Halomonas organivorans</name>
    <dbReference type="NCBI Taxonomy" id="257772"/>
    <lineage>
        <taxon>Bacteria</taxon>
        <taxon>Pseudomonadati</taxon>
        <taxon>Pseudomonadota</taxon>
        <taxon>Gammaproteobacteria</taxon>
        <taxon>Oceanospirillales</taxon>
        <taxon>Halomonadaceae</taxon>
        <taxon>Halomonas</taxon>
    </lineage>
</organism>
<comment type="similarity">
    <text evidence="9">Belongs to the GSP H family.</text>
</comment>
<dbReference type="GO" id="GO:0015628">
    <property type="term" value="P:protein secretion by the type II secretion system"/>
    <property type="evidence" value="ECO:0007669"/>
    <property type="project" value="InterPro"/>
</dbReference>
<gene>
    <name evidence="13" type="ORF">FHR96_002551</name>
</gene>
<evidence type="ECO:0000256" key="9">
    <source>
        <dbReference type="ARBA" id="ARBA00025772"/>
    </source>
</evidence>
<keyword evidence="8 11" id="KW-0472">Membrane</keyword>
<evidence type="ECO:0000256" key="2">
    <source>
        <dbReference type="ARBA" id="ARBA00021549"/>
    </source>
</evidence>
<sequence length="193" mass="21151">MEPDATEARYLTGKPCPLAKHRPLARHRNSGFTLVELLVTVAVLLILVTVAIPGYQRFIARNEVAAEVMRLKTALAMTRSVAISRRHTITLCPSTNMTQCQIDNSAGGSAWLATLAIFDGRGEPGDELIREFGESALPALTYRNDDRPVRYAALGRSSGYNGTFRLCGRYDEGATVIVNNVGRVRVDSDRPEC</sequence>
<evidence type="ECO:0000256" key="6">
    <source>
        <dbReference type="ARBA" id="ARBA00022692"/>
    </source>
</evidence>